<sequence length="89" mass="10326">MIGMFGNKTLYRHNHTSQRAFHICSTTPMQETINHSRLKRRSVPLRQRASRHHIGMTGKNKQGRLRAAASPEVGGVFKHHTFNFKTQRF</sequence>
<feature type="compositionally biased region" description="Basic residues" evidence="1">
    <location>
        <begin position="41"/>
        <end position="54"/>
    </location>
</feature>
<protein>
    <submittedName>
        <fullName evidence="2">Uncharacterized protein</fullName>
    </submittedName>
</protein>
<dbReference type="EMBL" id="CWQJ01000012">
    <property type="protein sequence ID" value="CSC25326.1"/>
    <property type="molecule type" value="Genomic_DNA"/>
</dbReference>
<proteinExistence type="predicted"/>
<evidence type="ECO:0000313" key="2">
    <source>
        <dbReference type="EMBL" id="CSC25326.1"/>
    </source>
</evidence>
<dbReference type="Proteomes" id="UP000046067">
    <property type="component" value="Unassembled WGS sequence"/>
</dbReference>
<reference evidence="2 3" key="1">
    <citation type="submission" date="2015-07" db="EMBL/GenBank/DDBJ databases">
        <authorList>
            <consortium name="Pathogen Informatics"/>
        </authorList>
    </citation>
    <scope>NUCLEOTIDE SEQUENCE [LARGE SCALE GENOMIC DNA]</scope>
    <source>
        <strain evidence="2 3">A325</strain>
    </source>
</reference>
<dbReference type="AlphaFoldDB" id="A0A655Y002"/>
<name>A0A655Y002_VIBCL</name>
<evidence type="ECO:0000313" key="3">
    <source>
        <dbReference type="Proteomes" id="UP000046067"/>
    </source>
</evidence>
<accession>A0A655Y002</accession>
<gene>
    <name evidence="2" type="ORF">ERS013201_02163</name>
</gene>
<feature type="region of interest" description="Disordered" evidence="1">
    <location>
        <begin position="41"/>
        <end position="72"/>
    </location>
</feature>
<organism evidence="2 3">
    <name type="scientific">Vibrio cholerae</name>
    <dbReference type="NCBI Taxonomy" id="666"/>
    <lineage>
        <taxon>Bacteria</taxon>
        <taxon>Pseudomonadati</taxon>
        <taxon>Pseudomonadota</taxon>
        <taxon>Gammaproteobacteria</taxon>
        <taxon>Vibrionales</taxon>
        <taxon>Vibrionaceae</taxon>
        <taxon>Vibrio</taxon>
    </lineage>
</organism>
<evidence type="ECO:0000256" key="1">
    <source>
        <dbReference type="SAM" id="MobiDB-lite"/>
    </source>
</evidence>